<keyword evidence="1" id="KW-1133">Transmembrane helix</keyword>
<dbReference type="AlphaFoldDB" id="A0A814RL54"/>
<accession>A0A814RL54</accession>
<dbReference type="Gene3D" id="1.20.140.150">
    <property type="match status" value="1"/>
</dbReference>
<dbReference type="Proteomes" id="UP000663828">
    <property type="component" value="Unassembled WGS sequence"/>
</dbReference>
<feature type="transmembrane region" description="Helical" evidence="1">
    <location>
        <begin position="112"/>
        <end position="132"/>
    </location>
</feature>
<keyword evidence="1" id="KW-0472">Membrane</keyword>
<gene>
    <name evidence="2" type="ORF">XAT740_LOCUS20137</name>
</gene>
<evidence type="ECO:0000313" key="2">
    <source>
        <dbReference type="EMBL" id="CAF1135618.1"/>
    </source>
</evidence>
<reference evidence="2" key="1">
    <citation type="submission" date="2021-02" db="EMBL/GenBank/DDBJ databases">
        <authorList>
            <person name="Nowell W R."/>
        </authorList>
    </citation>
    <scope>NUCLEOTIDE SEQUENCE</scope>
</reference>
<evidence type="ECO:0000256" key="1">
    <source>
        <dbReference type="SAM" id="Phobius"/>
    </source>
</evidence>
<organism evidence="2 3">
    <name type="scientific">Adineta ricciae</name>
    <name type="common">Rotifer</name>
    <dbReference type="NCBI Taxonomy" id="249248"/>
    <lineage>
        <taxon>Eukaryota</taxon>
        <taxon>Metazoa</taxon>
        <taxon>Spiralia</taxon>
        <taxon>Gnathifera</taxon>
        <taxon>Rotifera</taxon>
        <taxon>Eurotatoria</taxon>
        <taxon>Bdelloidea</taxon>
        <taxon>Adinetida</taxon>
        <taxon>Adinetidae</taxon>
        <taxon>Adineta</taxon>
    </lineage>
</organism>
<keyword evidence="1" id="KW-0812">Transmembrane</keyword>
<protein>
    <submittedName>
        <fullName evidence="2">Uncharacterized protein</fullName>
    </submittedName>
</protein>
<name>A0A814RL54_ADIRI</name>
<sequence>MTYEPLNRRLAILAAVFAFLGVALGVIALATNYWTISARLDEFRNETTVMNLQPTATIWNGLFNRCESNMPCVADFWSITFVICLLGLLFLLAGGIFSVLDIPKASDRRFITPLLLFVACVLMTAGLVDYASKNFLNYHSSRTMIASIVFAYTALPIAAFVAGRYSALERSVLINNEVHTTQKYSTTNGNGL</sequence>
<dbReference type="EMBL" id="CAJNOR010001396">
    <property type="protein sequence ID" value="CAF1135618.1"/>
    <property type="molecule type" value="Genomic_DNA"/>
</dbReference>
<proteinExistence type="predicted"/>
<feature type="transmembrane region" description="Helical" evidence="1">
    <location>
        <begin position="12"/>
        <end position="34"/>
    </location>
</feature>
<feature type="transmembrane region" description="Helical" evidence="1">
    <location>
        <begin position="144"/>
        <end position="163"/>
    </location>
</feature>
<feature type="transmembrane region" description="Helical" evidence="1">
    <location>
        <begin position="76"/>
        <end position="100"/>
    </location>
</feature>
<comment type="caution">
    <text evidence="2">The sequence shown here is derived from an EMBL/GenBank/DDBJ whole genome shotgun (WGS) entry which is preliminary data.</text>
</comment>
<evidence type="ECO:0000313" key="3">
    <source>
        <dbReference type="Proteomes" id="UP000663828"/>
    </source>
</evidence>
<keyword evidence="3" id="KW-1185">Reference proteome</keyword>